<dbReference type="Gene3D" id="1.20.1250.20">
    <property type="entry name" value="MFS general substrate transporter like domains"/>
    <property type="match status" value="1"/>
</dbReference>
<feature type="domain" description="Major facilitator superfamily (MFS) profile" evidence="8">
    <location>
        <begin position="11"/>
        <end position="502"/>
    </location>
</feature>
<feature type="transmembrane region" description="Helical" evidence="7">
    <location>
        <begin position="76"/>
        <end position="95"/>
    </location>
</feature>
<feature type="transmembrane region" description="Helical" evidence="7">
    <location>
        <begin position="403"/>
        <end position="421"/>
    </location>
</feature>
<feature type="transmembrane region" description="Helical" evidence="7">
    <location>
        <begin position="229"/>
        <end position="251"/>
    </location>
</feature>
<feature type="transmembrane region" description="Helical" evidence="7">
    <location>
        <begin position="134"/>
        <end position="156"/>
    </location>
</feature>
<keyword evidence="3" id="KW-1003">Cell membrane</keyword>
<dbReference type="GO" id="GO:0022857">
    <property type="term" value="F:transmembrane transporter activity"/>
    <property type="evidence" value="ECO:0007669"/>
    <property type="project" value="InterPro"/>
</dbReference>
<organism evidence="9 10">
    <name type="scientific">Brevibacillus fluminis</name>
    <dbReference type="NCBI Taxonomy" id="511487"/>
    <lineage>
        <taxon>Bacteria</taxon>
        <taxon>Bacillati</taxon>
        <taxon>Bacillota</taxon>
        <taxon>Bacilli</taxon>
        <taxon>Bacillales</taxon>
        <taxon>Paenibacillaceae</taxon>
        <taxon>Brevibacillus</taxon>
    </lineage>
</organism>
<protein>
    <submittedName>
        <fullName evidence="9">DHA2 family efflux MFS transporter permease subunit</fullName>
    </submittedName>
</protein>
<reference evidence="9 10" key="1">
    <citation type="submission" date="2018-10" db="EMBL/GenBank/DDBJ databases">
        <title>Phylogenomics of Brevibacillus.</title>
        <authorList>
            <person name="Dunlap C."/>
        </authorList>
    </citation>
    <scope>NUCLEOTIDE SEQUENCE [LARGE SCALE GENOMIC DNA]</scope>
    <source>
        <strain evidence="9 10">JCM 15716</strain>
    </source>
</reference>
<dbReference type="Proteomes" id="UP000271031">
    <property type="component" value="Unassembled WGS sequence"/>
</dbReference>
<dbReference type="EMBL" id="RHHQ01000003">
    <property type="protein sequence ID" value="RNB92557.1"/>
    <property type="molecule type" value="Genomic_DNA"/>
</dbReference>
<dbReference type="InterPro" id="IPR036259">
    <property type="entry name" value="MFS_trans_sf"/>
</dbReference>
<proteinExistence type="predicted"/>
<dbReference type="NCBIfam" id="TIGR00711">
    <property type="entry name" value="efflux_EmrB"/>
    <property type="match status" value="1"/>
</dbReference>
<evidence type="ECO:0000256" key="2">
    <source>
        <dbReference type="ARBA" id="ARBA00022448"/>
    </source>
</evidence>
<feature type="transmembrane region" description="Helical" evidence="7">
    <location>
        <begin position="46"/>
        <end position="64"/>
    </location>
</feature>
<feature type="transmembrane region" description="Helical" evidence="7">
    <location>
        <begin position="363"/>
        <end position="382"/>
    </location>
</feature>
<accession>A0A3M8DZY8</accession>
<comment type="subcellular location">
    <subcellularLocation>
        <location evidence="1">Cell membrane</location>
        <topology evidence="1">Multi-pass membrane protein</topology>
    </subcellularLocation>
</comment>
<dbReference type="Gene3D" id="1.20.1720.10">
    <property type="entry name" value="Multidrug resistance protein D"/>
    <property type="match status" value="1"/>
</dbReference>
<keyword evidence="4 7" id="KW-0812">Transmembrane</keyword>
<evidence type="ECO:0000256" key="3">
    <source>
        <dbReference type="ARBA" id="ARBA00022475"/>
    </source>
</evidence>
<dbReference type="PRINTS" id="PR01036">
    <property type="entry name" value="TCRTETB"/>
</dbReference>
<sequence length="522" mass="55784">MTQEKPKLGWITAGLLLGLVLASLDQSIISTAMPTIVKELDGLSLYSWVFTIYMLASTTTMPIYGKLADLFGRRNMYLVSLALFLAGSVLCGLAESMTQLVIYRAVQGLGAGALMPIAFTIIGDQFPLELRGKFMGLFSAVFALASIIGPMLGGLIAEHVHWGWIFFINLPLGLPAFFIMAFALKERKVEQKRYIDWYGAITFSAGIVCLLLALVLAGDSGSSAGHFTWSSPPIIGLFAAGIALVALFLWIETKVKEPLIPLHLFRNRTIAVSNIIGFFMSAGMFGAIVYIPLFVQGVVGVSPAIAGYILTPMMLAVVVSTTIGGRMMNKVTYRAILIPSLSLMAVGFMLFSQMTVETTKLEIIFYMIITGLGMGVVYPTIGTAAQNAVDFSNRGVATSSSQFFRSIGGTVGVSVLGSLLMQRMSTQIESLSSQMASLPADQLHKLTDPQVLLDAGTRASLPVDIVEGLQQAFSSSLDSVFLLGLLFVCVSLAASVLMGNARLLASAPTKSKASAQDTVTKS</sequence>
<feature type="transmembrane region" description="Helical" evidence="7">
    <location>
        <begin position="101"/>
        <end position="122"/>
    </location>
</feature>
<feature type="transmembrane region" description="Helical" evidence="7">
    <location>
        <begin position="480"/>
        <end position="505"/>
    </location>
</feature>
<dbReference type="GO" id="GO:0005886">
    <property type="term" value="C:plasma membrane"/>
    <property type="evidence" value="ECO:0007669"/>
    <property type="project" value="UniProtKB-SubCell"/>
</dbReference>
<gene>
    <name evidence="9" type="ORF">EDM56_01820</name>
</gene>
<dbReference type="PANTHER" id="PTHR23501:SF170">
    <property type="entry name" value="MULTIDRUG RESISTANCE PROTEIN 3"/>
    <property type="match status" value="1"/>
</dbReference>
<comment type="caution">
    <text evidence="9">The sequence shown here is derived from an EMBL/GenBank/DDBJ whole genome shotgun (WGS) entry which is preliminary data.</text>
</comment>
<evidence type="ECO:0000256" key="1">
    <source>
        <dbReference type="ARBA" id="ARBA00004651"/>
    </source>
</evidence>
<evidence type="ECO:0000256" key="4">
    <source>
        <dbReference type="ARBA" id="ARBA00022692"/>
    </source>
</evidence>
<dbReference type="OrthoDB" id="9816041at2"/>
<dbReference type="AlphaFoldDB" id="A0A3M8DZY8"/>
<feature type="transmembrane region" description="Helical" evidence="7">
    <location>
        <begin position="305"/>
        <end position="324"/>
    </location>
</feature>
<dbReference type="PROSITE" id="PS50850">
    <property type="entry name" value="MFS"/>
    <property type="match status" value="1"/>
</dbReference>
<feature type="transmembrane region" description="Helical" evidence="7">
    <location>
        <begin position="162"/>
        <end position="183"/>
    </location>
</feature>
<dbReference type="FunFam" id="1.20.1720.10:FF:000004">
    <property type="entry name" value="EmrB/QacA family drug resistance transporter"/>
    <property type="match status" value="1"/>
</dbReference>
<dbReference type="PANTHER" id="PTHR23501">
    <property type="entry name" value="MAJOR FACILITATOR SUPERFAMILY"/>
    <property type="match status" value="1"/>
</dbReference>
<evidence type="ECO:0000256" key="6">
    <source>
        <dbReference type="ARBA" id="ARBA00023136"/>
    </source>
</evidence>
<keyword evidence="10" id="KW-1185">Reference proteome</keyword>
<keyword evidence="5 7" id="KW-1133">Transmembrane helix</keyword>
<dbReference type="Pfam" id="PF07690">
    <property type="entry name" value="MFS_1"/>
    <property type="match status" value="1"/>
</dbReference>
<evidence type="ECO:0000256" key="7">
    <source>
        <dbReference type="SAM" id="Phobius"/>
    </source>
</evidence>
<dbReference type="SUPFAM" id="SSF103473">
    <property type="entry name" value="MFS general substrate transporter"/>
    <property type="match status" value="2"/>
</dbReference>
<dbReference type="CDD" id="cd17502">
    <property type="entry name" value="MFS_Azr1_MDR_like"/>
    <property type="match status" value="1"/>
</dbReference>
<dbReference type="InterPro" id="IPR004638">
    <property type="entry name" value="EmrB-like"/>
</dbReference>
<evidence type="ECO:0000313" key="10">
    <source>
        <dbReference type="Proteomes" id="UP000271031"/>
    </source>
</evidence>
<keyword evidence="2" id="KW-0813">Transport</keyword>
<feature type="transmembrane region" description="Helical" evidence="7">
    <location>
        <begin position="331"/>
        <end position="351"/>
    </location>
</feature>
<dbReference type="InterPro" id="IPR011701">
    <property type="entry name" value="MFS"/>
</dbReference>
<evidence type="ECO:0000313" key="9">
    <source>
        <dbReference type="EMBL" id="RNB92557.1"/>
    </source>
</evidence>
<feature type="transmembrane region" description="Helical" evidence="7">
    <location>
        <begin position="195"/>
        <end position="217"/>
    </location>
</feature>
<evidence type="ECO:0000256" key="5">
    <source>
        <dbReference type="ARBA" id="ARBA00022989"/>
    </source>
</evidence>
<keyword evidence="6 7" id="KW-0472">Membrane</keyword>
<dbReference type="InterPro" id="IPR020846">
    <property type="entry name" value="MFS_dom"/>
</dbReference>
<feature type="transmembrane region" description="Helical" evidence="7">
    <location>
        <begin position="271"/>
        <end position="293"/>
    </location>
</feature>
<name>A0A3M8DZY8_9BACL</name>
<evidence type="ECO:0000259" key="8">
    <source>
        <dbReference type="PROSITE" id="PS50850"/>
    </source>
</evidence>